<keyword evidence="8" id="KW-1185">Reference proteome</keyword>
<dbReference type="AlphaFoldDB" id="A0A6A6AU32"/>
<dbReference type="GO" id="GO:0005506">
    <property type="term" value="F:iron ion binding"/>
    <property type="evidence" value="ECO:0007669"/>
    <property type="project" value="InterPro"/>
</dbReference>
<keyword evidence="4 5" id="KW-0408">Iron</keyword>
<dbReference type="InterPro" id="IPR050121">
    <property type="entry name" value="Cytochrome_P450_monoxygenase"/>
</dbReference>
<evidence type="ECO:0000256" key="2">
    <source>
        <dbReference type="ARBA" id="ARBA00010617"/>
    </source>
</evidence>
<dbReference type="RefSeq" id="XP_033391177.1">
    <property type="nucleotide sequence ID" value="XM_033544590.1"/>
</dbReference>
<dbReference type="SUPFAM" id="SSF48264">
    <property type="entry name" value="Cytochrome P450"/>
    <property type="match status" value="1"/>
</dbReference>
<dbReference type="PRINTS" id="PR00385">
    <property type="entry name" value="P450"/>
</dbReference>
<dbReference type="GO" id="GO:0016705">
    <property type="term" value="F:oxidoreductase activity, acting on paired donors, with incorporation or reduction of molecular oxygen"/>
    <property type="evidence" value="ECO:0007669"/>
    <property type="project" value="InterPro"/>
</dbReference>
<evidence type="ECO:0000256" key="5">
    <source>
        <dbReference type="PIRSR" id="PIRSR602403-1"/>
    </source>
</evidence>
<dbReference type="InterPro" id="IPR036396">
    <property type="entry name" value="Cyt_P450_sf"/>
</dbReference>
<dbReference type="EMBL" id="ML995582">
    <property type="protein sequence ID" value="KAF2135459.1"/>
    <property type="molecule type" value="Genomic_DNA"/>
</dbReference>
<dbReference type="FunFam" id="1.10.630.10:FF:000051">
    <property type="entry name" value="Cytochrome P450 monooxygenase (Fum15)"/>
    <property type="match status" value="1"/>
</dbReference>
<evidence type="ECO:0000256" key="3">
    <source>
        <dbReference type="ARBA" id="ARBA00022723"/>
    </source>
</evidence>
<keyword evidence="3 5" id="KW-0479">Metal-binding</keyword>
<accession>A0A6A6AU32</accession>
<evidence type="ECO:0000313" key="7">
    <source>
        <dbReference type="EMBL" id="KAF2135459.1"/>
    </source>
</evidence>
<dbReference type="GO" id="GO:0020037">
    <property type="term" value="F:heme binding"/>
    <property type="evidence" value="ECO:0007669"/>
    <property type="project" value="InterPro"/>
</dbReference>
<keyword evidence="5" id="KW-0349">Heme</keyword>
<dbReference type="OrthoDB" id="1470350at2759"/>
<feature type="binding site" description="axial binding residue" evidence="5">
    <location>
        <position position="483"/>
    </location>
    <ligand>
        <name>heme</name>
        <dbReference type="ChEBI" id="CHEBI:30413"/>
    </ligand>
    <ligandPart>
        <name>Fe</name>
        <dbReference type="ChEBI" id="CHEBI:18248"/>
    </ligandPart>
</feature>
<proteinExistence type="inferred from homology"/>
<evidence type="ECO:0000256" key="1">
    <source>
        <dbReference type="ARBA" id="ARBA00001971"/>
    </source>
</evidence>
<keyword evidence="6" id="KW-0472">Membrane</keyword>
<evidence type="ECO:0000256" key="6">
    <source>
        <dbReference type="SAM" id="Phobius"/>
    </source>
</evidence>
<evidence type="ECO:0000256" key="4">
    <source>
        <dbReference type="ARBA" id="ARBA00023004"/>
    </source>
</evidence>
<dbReference type="CDD" id="cd11069">
    <property type="entry name" value="CYP_FUM15-like"/>
    <property type="match status" value="1"/>
</dbReference>
<dbReference type="PANTHER" id="PTHR24305">
    <property type="entry name" value="CYTOCHROME P450"/>
    <property type="match status" value="1"/>
</dbReference>
<dbReference type="Proteomes" id="UP000799438">
    <property type="component" value="Unassembled WGS sequence"/>
</dbReference>
<dbReference type="GO" id="GO:0004497">
    <property type="term" value="F:monooxygenase activity"/>
    <property type="evidence" value="ECO:0007669"/>
    <property type="project" value="InterPro"/>
</dbReference>
<comment type="similarity">
    <text evidence="2">Belongs to the cytochrome P450 family.</text>
</comment>
<keyword evidence="6" id="KW-1133">Transmembrane helix</keyword>
<reference evidence="7" key="1">
    <citation type="journal article" date="2020" name="Stud. Mycol.">
        <title>101 Dothideomycetes genomes: a test case for predicting lifestyles and emergence of pathogens.</title>
        <authorList>
            <person name="Haridas S."/>
            <person name="Albert R."/>
            <person name="Binder M."/>
            <person name="Bloem J."/>
            <person name="Labutti K."/>
            <person name="Salamov A."/>
            <person name="Andreopoulos B."/>
            <person name="Baker S."/>
            <person name="Barry K."/>
            <person name="Bills G."/>
            <person name="Bluhm B."/>
            <person name="Cannon C."/>
            <person name="Castanera R."/>
            <person name="Culley D."/>
            <person name="Daum C."/>
            <person name="Ezra D."/>
            <person name="Gonzalez J."/>
            <person name="Henrissat B."/>
            <person name="Kuo A."/>
            <person name="Liang C."/>
            <person name="Lipzen A."/>
            <person name="Lutzoni F."/>
            <person name="Magnuson J."/>
            <person name="Mondo S."/>
            <person name="Nolan M."/>
            <person name="Ohm R."/>
            <person name="Pangilinan J."/>
            <person name="Park H.-J."/>
            <person name="Ramirez L."/>
            <person name="Alfaro M."/>
            <person name="Sun H."/>
            <person name="Tritt A."/>
            <person name="Yoshinaga Y."/>
            <person name="Zwiers L.-H."/>
            <person name="Turgeon B."/>
            <person name="Goodwin S."/>
            <person name="Spatafora J."/>
            <person name="Crous P."/>
            <person name="Grigoriev I."/>
        </authorList>
    </citation>
    <scope>NUCLEOTIDE SEQUENCE</scope>
    <source>
        <strain evidence="7">CBS 121167</strain>
    </source>
</reference>
<dbReference type="InterPro" id="IPR001128">
    <property type="entry name" value="Cyt_P450"/>
</dbReference>
<dbReference type="InterPro" id="IPR002403">
    <property type="entry name" value="Cyt_P450_E_grp-IV"/>
</dbReference>
<gene>
    <name evidence="7" type="ORF">K452DRAFT_323042</name>
</gene>
<dbReference type="GeneID" id="54302086"/>
<name>A0A6A6AU32_9PEZI</name>
<protein>
    <recommendedName>
        <fullName evidence="9">Cytochrome P450 monooxygenase</fullName>
    </recommendedName>
</protein>
<evidence type="ECO:0008006" key="9">
    <source>
        <dbReference type="Google" id="ProtNLM"/>
    </source>
</evidence>
<comment type="cofactor">
    <cofactor evidence="1 5">
        <name>heme</name>
        <dbReference type="ChEBI" id="CHEBI:30413"/>
    </cofactor>
</comment>
<sequence length="539" mass="60420">MSRVPLLAISSVAGSILLNRYAPAYNLSDSLVIRTIVLFWAQVLILSTWSMLLYPHCFSPIRRLPQPVGANWLMGHFGKIRKETTGEPQREWMETVPNDGLIYYRFAFNSERVLLTSPTALAEVLVHKNYEFIKPQQIRHGLGRVLGIGLILAEGEEHRHQRKALMPAFSFRHIKDLYPVFWKKSQEAAESMATALEQSCKGLEKSSAIDIANWASRATLDIIGVAGMGEDFNALQNPESELNVTYRKIFSPNKVARLLQLLGVLVPLSVVRRIPVKRNFEVADAATTIKRVAYDLIQEKRQKMEKGEQRTDVDILSVAIESGGFTDEELVNQVMTFLAAGHETVAAAMIWAVYLLCKYPHVQKRLREEIHANIPSLHTTITSTDIDRLQYLNAVCNEATRIYPPVPMTLRIAAKNTTILGHFIPKGTTVIISPWAINTNRQLWGNDADEFDPDRWMGPGRANSGGADSNYSFLTFLHGPRSCIGQGFAKAEFACLLAAWVGKFEMELTDPNWKLEVQGGITARPKGNLPIKLTPLTSW</sequence>
<evidence type="ECO:0000313" key="8">
    <source>
        <dbReference type="Proteomes" id="UP000799438"/>
    </source>
</evidence>
<dbReference type="Gene3D" id="1.10.630.10">
    <property type="entry name" value="Cytochrome P450"/>
    <property type="match status" value="1"/>
</dbReference>
<dbReference type="PRINTS" id="PR00465">
    <property type="entry name" value="EP450IV"/>
</dbReference>
<dbReference type="PANTHER" id="PTHR24305:SF227">
    <property type="entry name" value="P450, PUTATIVE (EUROFUNG)-RELATED"/>
    <property type="match status" value="1"/>
</dbReference>
<keyword evidence="6" id="KW-0812">Transmembrane</keyword>
<organism evidence="7 8">
    <name type="scientific">Aplosporella prunicola CBS 121167</name>
    <dbReference type="NCBI Taxonomy" id="1176127"/>
    <lineage>
        <taxon>Eukaryota</taxon>
        <taxon>Fungi</taxon>
        <taxon>Dikarya</taxon>
        <taxon>Ascomycota</taxon>
        <taxon>Pezizomycotina</taxon>
        <taxon>Dothideomycetes</taxon>
        <taxon>Dothideomycetes incertae sedis</taxon>
        <taxon>Botryosphaeriales</taxon>
        <taxon>Aplosporellaceae</taxon>
        <taxon>Aplosporella</taxon>
    </lineage>
</organism>
<dbReference type="Pfam" id="PF00067">
    <property type="entry name" value="p450"/>
    <property type="match status" value="1"/>
</dbReference>
<feature type="transmembrane region" description="Helical" evidence="6">
    <location>
        <begin position="34"/>
        <end position="54"/>
    </location>
</feature>